<evidence type="ECO:0000256" key="5">
    <source>
        <dbReference type="SAM" id="Coils"/>
    </source>
</evidence>
<evidence type="ECO:0000256" key="3">
    <source>
        <dbReference type="ARBA" id="ARBA00023054"/>
    </source>
</evidence>
<sequence>MLCNHLRRQLGVQKERLVNESLKSVNSELEVTFSDALDELNRSIEDGILKFLNQNYFLSSYDNLDDTEYLPLEIKQPLSAVDLPVRKNSLQNSEVSSDKEIQGSKCLTQLSDQAQSEGSLESEDILMIHSELNKLQDQFRKMLLSRRSQKKIRDAVTRREKELSVKESQLVAIDAGSVKDSISGSHLSSHDNRSLLDAARTNYRLLTVLSDLVKTFLDIERDINSHLEKHGLIPSRPGTLTHQDEETGHSVGSREDFTSMSIVGDCPTIELTEDGPDLTPRAWDLFASAGAYDTDMEGEDVVLGASRRLRSAVDHVLNLLTRALDNQQNQDLKLLLKRNKELSLELQEEVEGRDALHMKVVTAESTIRKLECDRQRLEDLIQDLKENQEIMKREMITERNKIARLTHEKEGADDEIQMLKEQCEMLASRLGDPERMGIQKNLSSTNNYTNELPELLQENSRLSTEKQTVQKSLSQERQSFRGRLHQIEMELEGVKAEKDEIIEKNVKKLET</sequence>
<dbReference type="Proteomes" id="UP001054945">
    <property type="component" value="Unassembled WGS sequence"/>
</dbReference>
<dbReference type="EMBL" id="BPLR01009740">
    <property type="protein sequence ID" value="GIY34187.1"/>
    <property type="molecule type" value="Genomic_DNA"/>
</dbReference>
<keyword evidence="3 5" id="KW-0175">Coiled coil</keyword>
<dbReference type="GO" id="GO:0007165">
    <property type="term" value="P:signal transduction"/>
    <property type="evidence" value="ECO:0007669"/>
    <property type="project" value="InterPro"/>
</dbReference>
<organism evidence="6 7">
    <name type="scientific">Caerostris extrusa</name>
    <name type="common">Bark spider</name>
    <name type="synonym">Caerostris bankana</name>
    <dbReference type="NCBI Taxonomy" id="172846"/>
    <lineage>
        <taxon>Eukaryota</taxon>
        <taxon>Metazoa</taxon>
        <taxon>Ecdysozoa</taxon>
        <taxon>Arthropoda</taxon>
        <taxon>Chelicerata</taxon>
        <taxon>Arachnida</taxon>
        <taxon>Araneae</taxon>
        <taxon>Araneomorphae</taxon>
        <taxon>Entelegynae</taxon>
        <taxon>Araneoidea</taxon>
        <taxon>Araneidae</taxon>
        <taxon>Caerostris</taxon>
    </lineage>
</organism>
<name>A0AAV4SP58_CAEEX</name>
<protein>
    <submittedName>
        <fullName evidence="6">PACT_coil_coil domain-containing protein</fullName>
    </submittedName>
</protein>
<evidence type="ECO:0000313" key="6">
    <source>
        <dbReference type="EMBL" id="GIY34187.1"/>
    </source>
</evidence>
<evidence type="ECO:0000256" key="2">
    <source>
        <dbReference type="ARBA" id="ARBA00022490"/>
    </source>
</evidence>
<keyword evidence="7" id="KW-1185">Reference proteome</keyword>
<dbReference type="GO" id="GO:0060090">
    <property type="term" value="F:molecular adaptor activity"/>
    <property type="evidence" value="ECO:0007669"/>
    <property type="project" value="InterPro"/>
</dbReference>
<keyword evidence="2" id="KW-0963">Cytoplasm</keyword>
<comment type="subcellular location">
    <subcellularLocation>
        <location evidence="1">Cytoplasm</location>
        <location evidence="1">Cytoskeleton</location>
        <location evidence="1">Microtubule organizing center</location>
        <location evidence="1">Centrosome</location>
    </subcellularLocation>
</comment>
<proteinExistence type="predicted"/>
<dbReference type="PANTHER" id="PTHR44981">
    <property type="entry name" value="PERICENTRIN-LIKE PROTEIN, ISOFORM F"/>
    <property type="match status" value="1"/>
</dbReference>
<dbReference type="InterPro" id="IPR028745">
    <property type="entry name" value="AKAP9/Pericentrin"/>
</dbReference>
<dbReference type="PANTHER" id="PTHR44981:SF2">
    <property type="entry name" value="PERICENTRIN-LIKE PROTEIN, ISOFORM F"/>
    <property type="match status" value="1"/>
</dbReference>
<evidence type="ECO:0000256" key="1">
    <source>
        <dbReference type="ARBA" id="ARBA00004300"/>
    </source>
</evidence>
<accession>A0AAV4SP58</accession>
<dbReference type="AlphaFoldDB" id="A0AAV4SP58"/>
<reference evidence="6 7" key="1">
    <citation type="submission" date="2021-06" db="EMBL/GenBank/DDBJ databases">
        <title>Caerostris extrusa draft genome.</title>
        <authorList>
            <person name="Kono N."/>
            <person name="Arakawa K."/>
        </authorList>
    </citation>
    <scope>NUCLEOTIDE SEQUENCE [LARGE SCALE GENOMIC DNA]</scope>
</reference>
<dbReference type="GO" id="GO:0005813">
    <property type="term" value="C:centrosome"/>
    <property type="evidence" value="ECO:0007669"/>
    <property type="project" value="UniProtKB-SubCell"/>
</dbReference>
<comment type="caution">
    <text evidence="6">The sequence shown here is derived from an EMBL/GenBank/DDBJ whole genome shotgun (WGS) entry which is preliminary data.</text>
</comment>
<feature type="coiled-coil region" evidence="5">
    <location>
        <begin position="360"/>
        <end position="429"/>
    </location>
</feature>
<evidence type="ECO:0000313" key="7">
    <source>
        <dbReference type="Proteomes" id="UP001054945"/>
    </source>
</evidence>
<evidence type="ECO:0000256" key="4">
    <source>
        <dbReference type="ARBA" id="ARBA00023212"/>
    </source>
</evidence>
<gene>
    <name evidence="6" type="primary">AVEN_197882_1</name>
    <name evidence="6" type="ORF">CEXT_492072</name>
</gene>
<keyword evidence="4" id="KW-0206">Cytoskeleton</keyword>